<feature type="domain" description="C2H2-type" evidence="12">
    <location>
        <begin position="552"/>
        <end position="579"/>
    </location>
</feature>
<keyword evidence="2" id="KW-0479">Metal-binding</keyword>
<keyword evidence="14" id="KW-1185">Reference proteome</keyword>
<feature type="domain" description="C2H2-type" evidence="12">
    <location>
        <begin position="409"/>
        <end position="432"/>
    </location>
</feature>
<reference evidence="14" key="1">
    <citation type="journal article" date="2020" name="Nat. Ecol. Evol.">
        <title>Deeply conserved synteny resolves early events in vertebrate evolution.</title>
        <authorList>
            <person name="Simakov O."/>
            <person name="Marletaz F."/>
            <person name="Yue J.X."/>
            <person name="O'Connell B."/>
            <person name="Jenkins J."/>
            <person name="Brandt A."/>
            <person name="Calef R."/>
            <person name="Tung C.H."/>
            <person name="Huang T.K."/>
            <person name="Schmutz J."/>
            <person name="Satoh N."/>
            <person name="Yu J.K."/>
            <person name="Putnam N.H."/>
            <person name="Green R.E."/>
            <person name="Rokhsar D.S."/>
        </authorList>
    </citation>
    <scope>NUCLEOTIDE SEQUENCE [LARGE SCALE GENOMIC DNA]</scope>
    <source>
        <strain evidence="14">S238N-H82</strain>
    </source>
</reference>
<evidence type="ECO:0000256" key="6">
    <source>
        <dbReference type="ARBA" id="ARBA00023015"/>
    </source>
</evidence>
<feature type="domain" description="C2H2-type" evidence="12">
    <location>
        <begin position="440"/>
        <end position="467"/>
    </location>
</feature>
<proteinExistence type="predicted"/>
<feature type="domain" description="C2H2-type" evidence="12">
    <location>
        <begin position="580"/>
        <end position="607"/>
    </location>
</feature>
<dbReference type="Pfam" id="PF13894">
    <property type="entry name" value="zf-C2H2_4"/>
    <property type="match status" value="1"/>
</dbReference>
<dbReference type="GO" id="GO:0010468">
    <property type="term" value="P:regulation of gene expression"/>
    <property type="evidence" value="ECO:0000318"/>
    <property type="project" value="GO_Central"/>
</dbReference>
<evidence type="ECO:0000259" key="12">
    <source>
        <dbReference type="PROSITE" id="PS50157"/>
    </source>
</evidence>
<feature type="domain" description="C2H2-type" evidence="12">
    <location>
        <begin position="524"/>
        <end position="551"/>
    </location>
</feature>
<comment type="subcellular location">
    <subcellularLocation>
        <location evidence="1">Nucleus</location>
    </subcellularLocation>
</comment>
<dbReference type="GO" id="GO:0003677">
    <property type="term" value="F:DNA binding"/>
    <property type="evidence" value="ECO:0007669"/>
    <property type="project" value="UniProtKB-KW"/>
</dbReference>
<keyword evidence="6" id="KW-0805">Transcription regulation</keyword>
<dbReference type="PANTHER" id="PTHR16515:SF2">
    <property type="entry name" value="PR DOMAIN ZINC FINGER PROTEIN 4"/>
    <property type="match status" value="1"/>
</dbReference>
<dbReference type="InterPro" id="IPR001214">
    <property type="entry name" value="SET_dom"/>
</dbReference>
<evidence type="ECO:0000256" key="7">
    <source>
        <dbReference type="ARBA" id="ARBA00023125"/>
    </source>
</evidence>
<dbReference type="PROSITE" id="PS50280">
    <property type="entry name" value="SET"/>
    <property type="match status" value="1"/>
</dbReference>
<dbReference type="Pfam" id="PF00096">
    <property type="entry name" value="zf-C2H2"/>
    <property type="match status" value="5"/>
</dbReference>
<dbReference type="OrthoDB" id="654211at2759"/>
<evidence type="ECO:0000256" key="10">
    <source>
        <dbReference type="PROSITE-ProRule" id="PRU00042"/>
    </source>
</evidence>
<dbReference type="InterPro" id="IPR046341">
    <property type="entry name" value="SET_dom_sf"/>
</dbReference>
<evidence type="ECO:0000313" key="15">
    <source>
        <dbReference type="RefSeq" id="XP_035662480.1"/>
    </source>
</evidence>
<evidence type="ECO:0000256" key="2">
    <source>
        <dbReference type="ARBA" id="ARBA00022723"/>
    </source>
</evidence>
<name>A0A9J7HQ96_BRAFL</name>
<dbReference type="FunFam" id="3.30.160.60:FF:000624">
    <property type="entry name" value="zinc finger protein 697"/>
    <property type="match status" value="1"/>
</dbReference>
<evidence type="ECO:0000256" key="3">
    <source>
        <dbReference type="ARBA" id="ARBA00022737"/>
    </source>
</evidence>
<dbReference type="Pfam" id="PF21549">
    <property type="entry name" value="PRDM2_PR"/>
    <property type="match status" value="1"/>
</dbReference>
<evidence type="ECO:0000259" key="13">
    <source>
        <dbReference type="PROSITE" id="PS50280"/>
    </source>
</evidence>
<evidence type="ECO:0000313" key="14">
    <source>
        <dbReference type="Proteomes" id="UP000001554"/>
    </source>
</evidence>
<accession>A0A9J7HQ96</accession>
<organism evidence="14 15">
    <name type="scientific">Branchiostoma floridae</name>
    <name type="common">Florida lancelet</name>
    <name type="synonym">Amphioxus</name>
    <dbReference type="NCBI Taxonomy" id="7739"/>
    <lineage>
        <taxon>Eukaryota</taxon>
        <taxon>Metazoa</taxon>
        <taxon>Chordata</taxon>
        <taxon>Cephalochordata</taxon>
        <taxon>Leptocardii</taxon>
        <taxon>Amphioxiformes</taxon>
        <taxon>Branchiostomatidae</taxon>
        <taxon>Branchiostoma</taxon>
    </lineage>
</organism>
<keyword evidence="8" id="KW-0804">Transcription</keyword>
<dbReference type="RefSeq" id="XP_035662480.1">
    <property type="nucleotide sequence ID" value="XM_035806587.1"/>
</dbReference>
<reference evidence="15" key="2">
    <citation type="submission" date="2025-08" db="UniProtKB">
        <authorList>
            <consortium name="RefSeq"/>
        </authorList>
    </citation>
    <scope>IDENTIFICATION</scope>
    <source>
        <strain evidence="15">S238N-H82</strain>
        <tissue evidence="15">Testes</tissue>
    </source>
</reference>
<dbReference type="Gene3D" id="3.30.160.60">
    <property type="entry name" value="Classic Zinc Finger"/>
    <property type="match status" value="6"/>
</dbReference>
<dbReference type="SUPFAM" id="SSF57667">
    <property type="entry name" value="beta-beta-alpha zinc fingers"/>
    <property type="match status" value="3"/>
</dbReference>
<dbReference type="PANTHER" id="PTHR16515">
    <property type="entry name" value="PR DOMAIN ZINC FINGER PROTEIN"/>
    <property type="match status" value="1"/>
</dbReference>
<dbReference type="PROSITE" id="PS00028">
    <property type="entry name" value="ZINC_FINGER_C2H2_1"/>
    <property type="match status" value="6"/>
</dbReference>
<feature type="region of interest" description="Disordered" evidence="11">
    <location>
        <begin position="622"/>
        <end position="650"/>
    </location>
</feature>
<dbReference type="FunFam" id="3.30.160.60:FF:000325">
    <property type="entry name" value="ZFP90 zinc finger protein"/>
    <property type="match status" value="1"/>
</dbReference>
<dbReference type="FunFam" id="3.30.160.60:FF:000446">
    <property type="entry name" value="Zinc finger protein"/>
    <property type="match status" value="1"/>
</dbReference>
<gene>
    <name evidence="15" type="primary">LOC118406525</name>
</gene>
<dbReference type="InterPro" id="IPR013087">
    <property type="entry name" value="Znf_C2H2_type"/>
</dbReference>
<evidence type="ECO:0000256" key="9">
    <source>
        <dbReference type="ARBA" id="ARBA00023242"/>
    </source>
</evidence>
<evidence type="ECO:0000256" key="11">
    <source>
        <dbReference type="SAM" id="MobiDB-lite"/>
    </source>
</evidence>
<dbReference type="AlphaFoldDB" id="A0A9J7HQ96"/>
<feature type="compositionally biased region" description="Basic residues" evidence="11">
    <location>
        <begin position="637"/>
        <end position="648"/>
    </location>
</feature>
<sequence>MNDSLSTINLEHLGNSASNVIGTSHVTLPTIPQAPSGTGIPVSIANIPVTLSSGLTTTIPMLFPLERPMVNNLTSVQNTPVGLDKSLTLDITSLRQMSSGTLQLPVVSETLPSSLLSSVNPSDLLTTSLTLIAATTTLTTSTAALPPINTHVVNQQNILQGGNTSTVNVTTVPMSSISVFPNSNNLTVTTCSVLESLLQPTIQNHVPVGSGERSLEAVARQLEEELNEPIKTDFWCVSCEKAYPTVCTLHGVPNMVQDTPIESHARMTLPRDLALQPSNITTSGTGVFTRTAIQARTQFGPLQGKIVKKSDVESESDWTNMWEIFRDERSSHFIDARDENEANWMMFVKRARTSLEQNLVAHQCGGDIFFTSCKDIAEGDELLMWFAGNYAKLTGRKTECVTSKPEQSYKCCSCERQFADLGALGRHTKYAHPDMTGRKWKCDLCERAFTSSSKLQVHIMVHTKVKPHKCNYCEKTFTDPSNLRTHLTIHTGVKKHACSVCNKTFRQKAHLLSHMVTHTGEKKMKCQFCDKMFSRQSDVKQHMYMHTRDREVKCEECGKIFWRLQHLKKHMKSHTGERNFPCDRCNKAFFTKYHLNRHKKACKGRNAQQNTDVVRVVISEMAPNGGPTQNVDVTRGKTSKKQQRRQNTKTRASALQFPTDLLGGAEQHGVQMVDSNDLICNGNNNGGIVMPVPIVPNIVNTTGGLMPQVIIQGQQVTPVSEVEVQQQR</sequence>
<evidence type="ECO:0000256" key="1">
    <source>
        <dbReference type="ARBA" id="ARBA00004123"/>
    </source>
</evidence>
<dbReference type="InterPro" id="IPR036236">
    <property type="entry name" value="Znf_C2H2_sf"/>
</dbReference>
<dbReference type="FunFam" id="3.30.160.60:FF:002394">
    <property type="entry name" value="Uncharacterized protein"/>
    <property type="match status" value="1"/>
</dbReference>
<dbReference type="GO" id="GO:0008270">
    <property type="term" value="F:zinc ion binding"/>
    <property type="evidence" value="ECO:0007669"/>
    <property type="project" value="UniProtKB-KW"/>
</dbReference>
<feature type="domain" description="C2H2-type" evidence="12">
    <location>
        <begin position="496"/>
        <end position="523"/>
    </location>
</feature>
<keyword evidence="3" id="KW-0677">Repeat</keyword>
<protein>
    <submittedName>
        <fullName evidence="15">PR domain zinc finger protein 4-like</fullName>
    </submittedName>
</protein>
<dbReference type="KEGG" id="bfo:118406525"/>
<feature type="domain" description="C2H2-type" evidence="12">
    <location>
        <begin position="468"/>
        <end position="495"/>
    </location>
</feature>
<keyword evidence="9" id="KW-0539">Nucleus</keyword>
<keyword evidence="5" id="KW-0862">Zinc</keyword>
<dbReference type="Gene3D" id="2.170.270.10">
    <property type="entry name" value="SET domain"/>
    <property type="match status" value="1"/>
</dbReference>
<evidence type="ECO:0000256" key="4">
    <source>
        <dbReference type="ARBA" id="ARBA00022771"/>
    </source>
</evidence>
<dbReference type="GeneID" id="118406525"/>
<dbReference type="InterPro" id="IPR050331">
    <property type="entry name" value="Zinc_finger"/>
</dbReference>
<keyword evidence="4 10" id="KW-0863">Zinc-finger</keyword>
<evidence type="ECO:0000256" key="8">
    <source>
        <dbReference type="ARBA" id="ARBA00023163"/>
    </source>
</evidence>
<dbReference type="OMA" id="IESHARM"/>
<dbReference type="GO" id="GO:0005634">
    <property type="term" value="C:nucleus"/>
    <property type="evidence" value="ECO:0000318"/>
    <property type="project" value="GO_Central"/>
</dbReference>
<keyword evidence="7" id="KW-0238">DNA-binding</keyword>
<feature type="domain" description="SET" evidence="13">
    <location>
        <begin position="265"/>
        <end position="387"/>
    </location>
</feature>
<evidence type="ECO:0000256" key="5">
    <source>
        <dbReference type="ARBA" id="ARBA00022833"/>
    </source>
</evidence>
<dbReference type="Proteomes" id="UP000001554">
    <property type="component" value="Chromosome 19"/>
</dbReference>
<dbReference type="SMART" id="SM00355">
    <property type="entry name" value="ZnF_C2H2"/>
    <property type="match status" value="7"/>
</dbReference>
<dbReference type="FunFam" id="3.30.160.60:FF:000045">
    <property type="entry name" value="ZFP69 zinc finger protein B"/>
    <property type="match status" value="1"/>
</dbReference>
<dbReference type="SUPFAM" id="SSF82199">
    <property type="entry name" value="SET domain"/>
    <property type="match status" value="1"/>
</dbReference>
<dbReference type="PROSITE" id="PS50157">
    <property type="entry name" value="ZINC_FINGER_C2H2_2"/>
    <property type="match status" value="7"/>
</dbReference>